<feature type="domain" description="Alcohol dehydrogenase iron-type/glycerol dehydrogenase GldA" evidence="4">
    <location>
        <begin position="14"/>
        <end position="170"/>
    </location>
</feature>
<evidence type="ECO:0000256" key="2">
    <source>
        <dbReference type="ARBA" id="ARBA00023002"/>
    </source>
</evidence>
<dbReference type="EMBL" id="BONP01000037">
    <property type="protein sequence ID" value="GIG41781.1"/>
    <property type="molecule type" value="Genomic_DNA"/>
</dbReference>
<accession>A0ABQ4DS48</accession>
<keyword evidence="7" id="KW-1185">Reference proteome</keyword>
<organism evidence="6 7">
    <name type="scientific">Cellulomonas phragmiteti</name>
    <dbReference type="NCBI Taxonomy" id="478780"/>
    <lineage>
        <taxon>Bacteria</taxon>
        <taxon>Bacillati</taxon>
        <taxon>Actinomycetota</taxon>
        <taxon>Actinomycetes</taxon>
        <taxon>Micrococcales</taxon>
        <taxon>Cellulomonadaceae</taxon>
        <taxon>Cellulomonas</taxon>
    </lineage>
</organism>
<dbReference type="SUPFAM" id="SSF56796">
    <property type="entry name" value="Dehydroquinate synthase-like"/>
    <property type="match status" value="1"/>
</dbReference>
<dbReference type="Pfam" id="PF00465">
    <property type="entry name" value="Fe-ADH"/>
    <property type="match status" value="1"/>
</dbReference>
<name>A0ABQ4DS48_9CELL</name>
<dbReference type="Proteomes" id="UP000614741">
    <property type="component" value="Unassembled WGS sequence"/>
</dbReference>
<dbReference type="Gene3D" id="3.40.50.1970">
    <property type="match status" value="1"/>
</dbReference>
<evidence type="ECO:0000259" key="4">
    <source>
        <dbReference type="Pfam" id="PF00465"/>
    </source>
</evidence>
<keyword evidence="2" id="KW-0560">Oxidoreductase</keyword>
<comment type="similarity">
    <text evidence="1">Belongs to the iron-containing alcohol dehydrogenase family.</text>
</comment>
<evidence type="ECO:0000259" key="5">
    <source>
        <dbReference type="Pfam" id="PF25137"/>
    </source>
</evidence>
<dbReference type="PANTHER" id="PTHR11496">
    <property type="entry name" value="ALCOHOL DEHYDROGENASE"/>
    <property type="match status" value="1"/>
</dbReference>
<proteinExistence type="inferred from homology"/>
<gene>
    <name evidence="6" type="ORF">Cph01nite_35430</name>
</gene>
<protein>
    <submittedName>
        <fullName evidence="6">Alcohol dehydrogenase</fullName>
    </submittedName>
</protein>
<evidence type="ECO:0000256" key="3">
    <source>
        <dbReference type="ARBA" id="ARBA00023027"/>
    </source>
</evidence>
<feature type="domain" description="Fe-containing alcohol dehydrogenase-like C-terminal" evidence="5">
    <location>
        <begin position="181"/>
        <end position="378"/>
    </location>
</feature>
<dbReference type="InterPro" id="IPR056798">
    <property type="entry name" value="ADH_Fe_C"/>
</dbReference>
<evidence type="ECO:0000313" key="6">
    <source>
        <dbReference type="EMBL" id="GIG41781.1"/>
    </source>
</evidence>
<dbReference type="PANTHER" id="PTHR11496:SF102">
    <property type="entry name" value="ALCOHOL DEHYDROGENASE 4"/>
    <property type="match status" value="1"/>
</dbReference>
<dbReference type="InterPro" id="IPR001670">
    <property type="entry name" value="ADH_Fe/GldA"/>
</dbReference>
<dbReference type="Pfam" id="PF25137">
    <property type="entry name" value="ADH_Fe_C"/>
    <property type="match status" value="1"/>
</dbReference>
<dbReference type="PROSITE" id="PS00913">
    <property type="entry name" value="ADH_IRON_1"/>
    <property type="match status" value="1"/>
</dbReference>
<evidence type="ECO:0000313" key="7">
    <source>
        <dbReference type="Proteomes" id="UP000614741"/>
    </source>
</evidence>
<dbReference type="InterPro" id="IPR039697">
    <property type="entry name" value="Alcohol_dehydrogenase_Fe"/>
</dbReference>
<dbReference type="RefSeq" id="WP_203676227.1">
    <property type="nucleotide sequence ID" value="NZ_BONP01000037.1"/>
</dbReference>
<dbReference type="CDD" id="cd08183">
    <property type="entry name" value="Fe-ADH-like"/>
    <property type="match status" value="1"/>
</dbReference>
<reference evidence="6 7" key="1">
    <citation type="submission" date="2021-01" db="EMBL/GenBank/DDBJ databases">
        <title>Whole genome shotgun sequence of Cellulomonas phragmiteti NBRC 110785.</title>
        <authorList>
            <person name="Komaki H."/>
            <person name="Tamura T."/>
        </authorList>
    </citation>
    <scope>NUCLEOTIDE SEQUENCE [LARGE SCALE GENOMIC DNA]</scope>
    <source>
        <strain evidence="6 7">NBRC 110785</strain>
    </source>
</reference>
<dbReference type="Gene3D" id="1.20.1090.10">
    <property type="entry name" value="Dehydroquinate synthase-like - alpha domain"/>
    <property type="match status" value="1"/>
</dbReference>
<comment type="caution">
    <text evidence="6">The sequence shown here is derived from an EMBL/GenBank/DDBJ whole genome shotgun (WGS) entry which is preliminary data.</text>
</comment>
<dbReference type="InterPro" id="IPR018211">
    <property type="entry name" value="ADH_Fe_CS"/>
</dbReference>
<evidence type="ECO:0000256" key="1">
    <source>
        <dbReference type="ARBA" id="ARBA00007358"/>
    </source>
</evidence>
<keyword evidence="3" id="KW-0520">NAD</keyword>
<sequence>MDTLATSTFATAGRIVVGTGAAAQLPDVVADLGSRVLVVAGRSADVGALDGAVVHRHRGEPDVEAVRAAVDVARDVRPDVVIGWGGGSVVDLAKCVAVLAPGGTDVLDHLEVVGRGLPLPGGALPVVAVPTTAGTGAEATANAPVRVPERGVKASLRGRAMLPAVAVVDPLLTLGCPPDLTAASGADALTQCLEAFTTPHATPLTDPLARDGLVRAGRSLQRAVEHGDDVDARTDLSVAALLSGMALANARLGAVHGLAAALGGRLGAPHGQVCAAVLAATTAANVAALRRSDPRGPGLVRYDEAAVALTGRPGARADDAVAWLTDLVAALHVPGLGALGLAAADVPDAVADALAASSTRGNPVTLTAAELTDVVAASW</sequence>